<reference evidence="1" key="2">
    <citation type="submission" date="2020-09" db="EMBL/GenBank/DDBJ databases">
        <authorList>
            <person name="Sun Q."/>
            <person name="Zhou Y."/>
        </authorList>
    </citation>
    <scope>NUCLEOTIDE SEQUENCE</scope>
    <source>
        <strain evidence="1">CGMCC 1.15725</strain>
    </source>
</reference>
<dbReference type="RefSeq" id="WP_189043432.1">
    <property type="nucleotide sequence ID" value="NZ_BMJQ01000002.1"/>
</dbReference>
<gene>
    <name evidence="1" type="ORF">GCM10011611_11650</name>
</gene>
<name>A0A8J2YQQ4_9PROT</name>
<reference evidence="1" key="1">
    <citation type="journal article" date="2014" name="Int. J. Syst. Evol. Microbiol.">
        <title>Complete genome sequence of Corynebacterium casei LMG S-19264T (=DSM 44701T), isolated from a smear-ripened cheese.</title>
        <authorList>
            <consortium name="US DOE Joint Genome Institute (JGI-PGF)"/>
            <person name="Walter F."/>
            <person name="Albersmeier A."/>
            <person name="Kalinowski J."/>
            <person name="Ruckert C."/>
        </authorList>
    </citation>
    <scope>NUCLEOTIDE SEQUENCE</scope>
    <source>
        <strain evidence="1">CGMCC 1.15725</strain>
    </source>
</reference>
<evidence type="ECO:0008006" key="3">
    <source>
        <dbReference type="Google" id="ProtNLM"/>
    </source>
</evidence>
<accession>A0A8J2YQQ4</accession>
<dbReference type="Gene3D" id="3.40.50.720">
    <property type="entry name" value="NAD(P)-binding Rossmann-like Domain"/>
    <property type="match status" value="1"/>
</dbReference>
<dbReference type="EMBL" id="BMJQ01000002">
    <property type="protein sequence ID" value="GGF07844.1"/>
    <property type="molecule type" value="Genomic_DNA"/>
</dbReference>
<comment type="caution">
    <text evidence="1">The sequence shown here is derived from an EMBL/GenBank/DDBJ whole genome shotgun (WGS) entry which is preliminary data.</text>
</comment>
<protein>
    <recommendedName>
        <fullName evidence="3">Short-chain dehydrogenase</fullName>
    </recommendedName>
</protein>
<evidence type="ECO:0000313" key="2">
    <source>
        <dbReference type="Proteomes" id="UP000646365"/>
    </source>
</evidence>
<keyword evidence="2" id="KW-1185">Reference proteome</keyword>
<evidence type="ECO:0000313" key="1">
    <source>
        <dbReference type="EMBL" id="GGF07844.1"/>
    </source>
</evidence>
<sequence>MREFSTGANHAQPGDPARLATAILALVDATEPPLRLPLGSDTVARIEEKNRFVAAELEAWRTLALSTNFPA</sequence>
<dbReference type="AlphaFoldDB" id="A0A8J2YQQ4"/>
<proteinExistence type="predicted"/>
<dbReference type="Proteomes" id="UP000646365">
    <property type="component" value="Unassembled WGS sequence"/>
</dbReference>
<organism evidence="1 2">
    <name type="scientific">Aliidongia dinghuensis</name>
    <dbReference type="NCBI Taxonomy" id="1867774"/>
    <lineage>
        <taxon>Bacteria</taxon>
        <taxon>Pseudomonadati</taxon>
        <taxon>Pseudomonadota</taxon>
        <taxon>Alphaproteobacteria</taxon>
        <taxon>Rhodospirillales</taxon>
        <taxon>Dongiaceae</taxon>
        <taxon>Aliidongia</taxon>
    </lineage>
</organism>